<gene>
    <name evidence="2" type="ORF">NSE01_22760</name>
</gene>
<evidence type="ECO:0000313" key="3">
    <source>
        <dbReference type="Proteomes" id="UP000321464"/>
    </source>
</evidence>
<dbReference type="Proteomes" id="UP000321464">
    <property type="component" value="Unassembled WGS sequence"/>
</dbReference>
<dbReference type="EMBL" id="BJYR01000015">
    <property type="protein sequence ID" value="GEO00444.1"/>
    <property type="molecule type" value="Genomic_DNA"/>
</dbReference>
<feature type="chain" id="PRO_5021837855" description="Lipoprotein" evidence="1">
    <location>
        <begin position="25"/>
        <end position="221"/>
    </location>
</feature>
<dbReference type="AlphaFoldDB" id="A0A512AL96"/>
<dbReference type="RefSeq" id="WP_147159763.1">
    <property type="nucleotide sequence ID" value="NZ_BJYR01000015.1"/>
</dbReference>
<evidence type="ECO:0000256" key="1">
    <source>
        <dbReference type="SAM" id="SignalP"/>
    </source>
</evidence>
<name>A0A512AL96_9SPHN</name>
<keyword evidence="1" id="KW-0732">Signal</keyword>
<comment type="caution">
    <text evidence="2">The sequence shown here is derived from an EMBL/GenBank/DDBJ whole genome shotgun (WGS) entry which is preliminary data.</text>
</comment>
<reference evidence="2 3" key="1">
    <citation type="submission" date="2019-07" db="EMBL/GenBank/DDBJ databases">
        <title>Whole genome shotgun sequence of Novosphingobium sediminis NBRC 106119.</title>
        <authorList>
            <person name="Hosoyama A."/>
            <person name="Uohara A."/>
            <person name="Ohji S."/>
            <person name="Ichikawa N."/>
        </authorList>
    </citation>
    <scope>NUCLEOTIDE SEQUENCE [LARGE SCALE GENOMIC DNA]</scope>
    <source>
        <strain evidence="2 3">NBRC 106119</strain>
    </source>
</reference>
<evidence type="ECO:0000313" key="2">
    <source>
        <dbReference type="EMBL" id="GEO00444.1"/>
    </source>
</evidence>
<accession>A0A512AL96</accession>
<evidence type="ECO:0008006" key="4">
    <source>
        <dbReference type="Google" id="ProtNLM"/>
    </source>
</evidence>
<protein>
    <recommendedName>
        <fullName evidence="4">Lipoprotein</fullName>
    </recommendedName>
</protein>
<proteinExistence type="predicted"/>
<feature type="signal peptide" evidence="1">
    <location>
        <begin position="1"/>
        <end position="24"/>
    </location>
</feature>
<sequence length="221" mass="25061">MARRFVTRILILWVCLGLAGEAAACTPARHARLETNLELVARAPTILIGRVVRWDRKKVPENQYYEESSILVEPVEILKGEGPQAPFRLDDMLAMTEGLASPADSQPSAYDEFREPHVNAYMGGCIRYNFVIGQLVVFLLATEKGMWVPSASIFSRWAEDVPSVDGPWVKLVRIYVQASQLPKGQRRKFLRAERDKLLAGDLGRIERLMADDIDRQIKRRP</sequence>
<organism evidence="2 3">
    <name type="scientific">Novosphingobium sediminis</name>
    <dbReference type="NCBI Taxonomy" id="707214"/>
    <lineage>
        <taxon>Bacteria</taxon>
        <taxon>Pseudomonadati</taxon>
        <taxon>Pseudomonadota</taxon>
        <taxon>Alphaproteobacteria</taxon>
        <taxon>Sphingomonadales</taxon>
        <taxon>Sphingomonadaceae</taxon>
        <taxon>Novosphingobium</taxon>
    </lineage>
</organism>
<dbReference type="OrthoDB" id="7185422at2"/>
<keyword evidence="3" id="KW-1185">Reference proteome</keyword>